<evidence type="ECO:0000256" key="3">
    <source>
        <dbReference type="PROSITE-ProRule" id="PRU00192"/>
    </source>
</evidence>
<organism evidence="12">
    <name type="scientific">Enterobius vermicularis</name>
    <name type="common">Human pinworm</name>
    <dbReference type="NCBI Taxonomy" id="51028"/>
    <lineage>
        <taxon>Eukaryota</taxon>
        <taxon>Metazoa</taxon>
        <taxon>Ecdysozoa</taxon>
        <taxon>Nematoda</taxon>
        <taxon>Chromadorea</taxon>
        <taxon>Rhabditida</taxon>
        <taxon>Spirurina</taxon>
        <taxon>Oxyuridomorpha</taxon>
        <taxon>Oxyuroidea</taxon>
        <taxon>Oxyuridae</taxon>
        <taxon>Enterobius</taxon>
    </lineage>
</organism>
<name>A0A0N4V7G7_ENTVE</name>
<feature type="domain" description="EH" evidence="8">
    <location>
        <begin position="12"/>
        <end position="97"/>
    </location>
</feature>
<dbReference type="SMART" id="SM00054">
    <property type="entry name" value="EFh"/>
    <property type="match status" value="2"/>
</dbReference>
<dbReference type="InterPro" id="IPR000219">
    <property type="entry name" value="DH_dom"/>
</dbReference>
<dbReference type="GO" id="GO:0060090">
    <property type="term" value="F:molecular adaptor activity"/>
    <property type="evidence" value="ECO:0007669"/>
    <property type="project" value="TreeGrafter"/>
</dbReference>
<sequence>MSVTLDGIPDTEQAHNDAQFNALNPVNGFVSGNQAREVFMKSGLSLPVLAQVWQLADYNKDGKMDRLEFSIAMHLIRYVLSGNQLPSTLPDSLKPTALILRMAGAPSSVHNAGIRPIAPLIPLGAPIMPMGSSNLSGPLVSGIVPPIPDTYQTSKPADMSSSKKVKTDWAIPHSEKLKYCQQFNQLDKQRNGALNGIHARNVLAQSQLPNVTLAEIWNLSDVNKDGRLSVEEFCIAMHLIDSVKAGYTLPKSLPPELMPAVVRMKSESPISEVGALPAQKITVPKTFEDKRKDNYDRGQAELDRRRQILKEQEDRRIAELERKEREEAEKREKERQEAERKRRLEREAELQREREREAARLAEERRIAAEKEEARKEMERQRKADLDALRIREATAKRQAEIDNTAERQQRKKTLSFQLQALTEQSGELNSNITSARERIVAITREIEQMKEQRDKKLSVQCEQLAHEGLQLRVKCSSGRAQELESIRTRANVLREDLQKVRDALLAAEDRAKLQQQLNSKKKLEIEEFHSYLQQASGTHANFRQEIKALQQKAIELIRKREQEAKQPVATVASPTATKAAPSQNTSVNAQDVATSENNANATSERDVNTGLSLPTAGTGTGAVKYRALYEFNARTEDELSFQPGDIILVFEGYAAEPGWLAGQMRDKVGWFPLAFAEPIAPITAISAQPPQSVSSVPTSPSNERLQSIIEEPSVTTKSVSPETLPSQVTESPTTADGSQPVIGKAVAQYQWKARNDNELSFSKNDEIEILEQVEMRWKGRLSNGRVGWFPKSYVKMIDSDNNATEVKGNDSKTITKAKSASVESNKPTAANANPNVYDAVTVESPSSGSRGEWCIALYDFQASEPTDLDLKAGDKIWVTEAVDDWWKGTCNGRSGIFPANYVQRFPDADVVKAEEGDFGIGKAVAAFQATAGNQLSLHIGDMVKICSKSPAGWWQGEMITNNGTKKVGWFPGNYVELQTEEEVLSEALYDYTAQRDDELSFVCGDLIVVTDRSDSEWWKGHLKKARDAGDALFPANYVRVSVVDSARNDTRETAGQGTSEASKATSTSFNEDYSVTNSKLKKLTEELYTTEMRFHHDLRMCQKLFVVNLVPVIGKEVKNQLFLNLDELVSISAEIAEALKKKLPGTVFIEKKNLFHAYVKFCSNQQRALELLNDLELNNLPFKKAYRKICENPEARGLNLSYLILLPMGRITRYPLIFEKLIKYTPKESPTLKDLKTAYQLLKARCAEVNNVITEMDNAAMLLWAQQHIQCSSLKPALVFPSRTRYVGPRQLLHAGVLFKQRSGRALVAFLFNDFIMLTTPADPVEKIEDLKVTKHLDIQLNLYKTPLLLNGLTVMCNKESDESTFSLKSDMTVTALRALNRNARVLWISQIEKAMEKYHQECSNLKRKVTDDVASVGSLLVELSCVKNFEVEEQPKGERILVCKMELDGTRTVSEVNVKSEEKYSTQLPITSTDSIFTISLYIPRLYSPDVCIGVGNVSVKELLSQAASHRGPMSQTVNLTGGEMSSAHPLVVLKFVVQMFIE</sequence>
<reference evidence="10 11" key="2">
    <citation type="submission" date="2018-10" db="EMBL/GenBank/DDBJ databases">
        <authorList>
            <consortium name="Pathogen Informatics"/>
        </authorList>
    </citation>
    <scope>NUCLEOTIDE SEQUENCE [LARGE SCALE GENOMIC DNA]</scope>
</reference>
<feature type="domain" description="SH3" evidence="6">
    <location>
        <begin position="741"/>
        <end position="800"/>
    </location>
</feature>
<dbReference type="InterPro" id="IPR002048">
    <property type="entry name" value="EF_hand_dom"/>
</dbReference>
<evidence type="ECO:0000256" key="4">
    <source>
        <dbReference type="SAM" id="Coils"/>
    </source>
</evidence>
<dbReference type="SMART" id="SM00325">
    <property type="entry name" value="RhoGEF"/>
    <property type="match status" value="1"/>
</dbReference>
<dbReference type="InterPro" id="IPR001849">
    <property type="entry name" value="PH_domain"/>
</dbReference>
<evidence type="ECO:0000259" key="7">
    <source>
        <dbReference type="PROSITE" id="PS50010"/>
    </source>
</evidence>
<dbReference type="Gene3D" id="2.30.29.30">
    <property type="entry name" value="Pleckstrin-homology domain (PH domain)/Phosphotyrosine-binding domain (PTB)"/>
    <property type="match status" value="1"/>
</dbReference>
<reference evidence="12" key="1">
    <citation type="submission" date="2017-02" db="UniProtKB">
        <authorList>
            <consortium name="WormBaseParasite"/>
        </authorList>
    </citation>
    <scope>IDENTIFICATION</scope>
</reference>
<dbReference type="Gene3D" id="2.30.30.40">
    <property type="entry name" value="SH3 Domains"/>
    <property type="match status" value="5"/>
</dbReference>
<evidence type="ECO:0000256" key="5">
    <source>
        <dbReference type="SAM" id="MobiDB-lite"/>
    </source>
</evidence>
<dbReference type="Gene3D" id="1.20.900.10">
    <property type="entry name" value="Dbl homology (DH) domain"/>
    <property type="match status" value="1"/>
</dbReference>
<dbReference type="STRING" id="51028.A0A0N4V7G7"/>
<dbReference type="PROSITE" id="PS50222">
    <property type="entry name" value="EF_HAND_2"/>
    <property type="match status" value="2"/>
</dbReference>
<dbReference type="PRINTS" id="PR00452">
    <property type="entry name" value="SH3DOMAIN"/>
</dbReference>
<proteinExistence type="predicted"/>
<dbReference type="PROSITE" id="PS50031">
    <property type="entry name" value="EH"/>
    <property type="match status" value="2"/>
</dbReference>
<dbReference type="SMART" id="SM00326">
    <property type="entry name" value="SH3"/>
    <property type="match status" value="5"/>
</dbReference>
<dbReference type="CDD" id="cd11839">
    <property type="entry name" value="SH3_Intersectin_4"/>
    <property type="match status" value="1"/>
</dbReference>
<feature type="domain" description="EH" evidence="8">
    <location>
        <begin position="175"/>
        <end position="264"/>
    </location>
</feature>
<keyword evidence="4" id="KW-0175">Coiled coil</keyword>
<dbReference type="SMART" id="SM00233">
    <property type="entry name" value="PH"/>
    <property type="match status" value="1"/>
</dbReference>
<dbReference type="Gene3D" id="1.10.238.10">
    <property type="entry name" value="EF-hand"/>
    <property type="match status" value="2"/>
</dbReference>
<dbReference type="InterPro" id="IPR011993">
    <property type="entry name" value="PH-like_dom_sf"/>
</dbReference>
<feature type="coiled-coil region" evidence="4">
    <location>
        <begin position="419"/>
        <end position="453"/>
    </location>
</feature>
<keyword evidence="2" id="KW-0106">Calcium</keyword>
<dbReference type="InterPro" id="IPR036028">
    <property type="entry name" value="SH3-like_dom_sf"/>
</dbReference>
<dbReference type="Pfam" id="PF12763">
    <property type="entry name" value="EH"/>
    <property type="match status" value="2"/>
</dbReference>
<dbReference type="WBParaSite" id="EVEC_0000623201-mRNA-1">
    <property type="protein sequence ID" value="EVEC_0000623201-mRNA-1"/>
    <property type="gene ID" value="EVEC_0000623201"/>
</dbReference>
<dbReference type="GO" id="GO:0097708">
    <property type="term" value="C:intracellular vesicle"/>
    <property type="evidence" value="ECO:0007669"/>
    <property type="project" value="TreeGrafter"/>
</dbReference>
<dbReference type="PROSITE" id="PS00018">
    <property type="entry name" value="EF_HAND_1"/>
    <property type="match status" value="2"/>
</dbReference>
<dbReference type="CDD" id="cd00052">
    <property type="entry name" value="EH"/>
    <property type="match status" value="2"/>
</dbReference>
<dbReference type="OrthoDB" id="2015333at2759"/>
<gene>
    <name evidence="10" type="ORF">EVEC_LOCUS5843</name>
</gene>
<dbReference type="GO" id="GO:0005509">
    <property type="term" value="F:calcium ion binding"/>
    <property type="evidence" value="ECO:0007669"/>
    <property type="project" value="InterPro"/>
</dbReference>
<dbReference type="Pfam" id="PF00621">
    <property type="entry name" value="RhoGEF"/>
    <property type="match status" value="1"/>
</dbReference>
<feature type="domain" description="EF-hand" evidence="9">
    <location>
        <begin position="44"/>
        <end position="79"/>
    </location>
</feature>
<evidence type="ECO:0000313" key="12">
    <source>
        <dbReference type="WBParaSite" id="EVEC_0000623201-mRNA-1"/>
    </source>
</evidence>
<evidence type="ECO:0000313" key="11">
    <source>
        <dbReference type="Proteomes" id="UP000274131"/>
    </source>
</evidence>
<dbReference type="GO" id="GO:0005085">
    <property type="term" value="F:guanyl-nucleotide exchange factor activity"/>
    <property type="evidence" value="ECO:0007669"/>
    <property type="project" value="InterPro"/>
</dbReference>
<feature type="region of interest" description="Disordered" evidence="5">
    <location>
        <begin position="710"/>
        <end position="742"/>
    </location>
</feature>
<dbReference type="CDD" id="cd11837">
    <property type="entry name" value="SH3_Intersectin_2"/>
    <property type="match status" value="1"/>
</dbReference>
<dbReference type="CDD" id="cd00174">
    <property type="entry name" value="SH3"/>
    <property type="match status" value="1"/>
</dbReference>
<evidence type="ECO:0000313" key="10">
    <source>
        <dbReference type="EMBL" id="VDD91092.1"/>
    </source>
</evidence>
<dbReference type="SUPFAM" id="SSF47473">
    <property type="entry name" value="EF-hand"/>
    <property type="match status" value="2"/>
</dbReference>
<feature type="domain" description="SH3" evidence="6">
    <location>
        <begin position="917"/>
        <end position="981"/>
    </location>
</feature>
<feature type="compositionally biased region" description="Polar residues" evidence="5">
    <location>
        <begin position="573"/>
        <end position="603"/>
    </location>
</feature>
<feature type="domain" description="SH3" evidence="6">
    <location>
        <begin position="983"/>
        <end position="1044"/>
    </location>
</feature>
<dbReference type="PRINTS" id="PR00499">
    <property type="entry name" value="P67PHOX"/>
</dbReference>
<dbReference type="SUPFAM" id="SSF50729">
    <property type="entry name" value="PH domain-like"/>
    <property type="match status" value="1"/>
</dbReference>
<feature type="compositionally biased region" description="Polar residues" evidence="5">
    <location>
        <begin position="714"/>
        <end position="738"/>
    </location>
</feature>
<accession>A0A0N4V7G7</accession>
<dbReference type="InterPro" id="IPR018247">
    <property type="entry name" value="EF_Hand_1_Ca_BS"/>
</dbReference>
<dbReference type="PANTHER" id="PTHR11216">
    <property type="entry name" value="EH DOMAIN"/>
    <property type="match status" value="1"/>
</dbReference>
<dbReference type="SMART" id="SM00027">
    <property type="entry name" value="EH"/>
    <property type="match status" value="2"/>
</dbReference>
<dbReference type="PROSITE" id="PS50002">
    <property type="entry name" value="SH3"/>
    <property type="match status" value="5"/>
</dbReference>
<feature type="region of interest" description="Disordered" evidence="5">
    <location>
        <begin position="323"/>
        <end position="352"/>
    </location>
</feature>
<dbReference type="Proteomes" id="UP000274131">
    <property type="component" value="Unassembled WGS sequence"/>
</dbReference>
<dbReference type="SUPFAM" id="SSF50044">
    <property type="entry name" value="SH3-domain"/>
    <property type="match status" value="5"/>
</dbReference>
<evidence type="ECO:0000259" key="6">
    <source>
        <dbReference type="PROSITE" id="PS50002"/>
    </source>
</evidence>
<feature type="domain" description="SH3" evidence="6">
    <location>
        <begin position="850"/>
        <end position="908"/>
    </location>
</feature>
<evidence type="ECO:0000259" key="9">
    <source>
        <dbReference type="PROSITE" id="PS50222"/>
    </source>
</evidence>
<feature type="domain" description="SH3" evidence="6">
    <location>
        <begin position="621"/>
        <end position="682"/>
    </location>
</feature>
<dbReference type="Pfam" id="PF16652">
    <property type="entry name" value="PH_13"/>
    <property type="match status" value="1"/>
</dbReference>
<feature type="domain" description="EF-hand" evidence="9">
    <location>
        <begin position="208"/>
        <end position="243"/>
    </location>
</feature>
<dbReference type="PANTHER" id="PTHR11216:SF170">
    <property type="entry name" value="DYNAMIN ASSOCIATED PROTEIN 160, ISOFORM D"/>
    <property type="match status" value="1"/>
</dbReference>
<dbReference type="GO" id="GO:0005737">
    <property type="term" value="C:cytoplasm"/>
    <property type="evidence" value="ECO:0007669"/>
    <property type="project" value="TreeGrafter"/>
</dbReference>
<dbReference type="EMBL" id="UXUI01008290">
    <property type="protein sequence ID" value="VDD91092.1"/>
    <property type="molecule type" value="Genomic_DNA"/>
</dbReference>
<evidence type="ECO:0000259" key="8">
    <source>
        <dbReference type="PROSITE" id="PS50031"/>
    </source>
</evidence>
<feature type="region of interest" description="Disordered" evidence="5">
    <location>
        <begin position="565"/>
        <end position="615"/>
    </location>
</feature>
<dbReference type="SUPFAM" id="SSF48065">
    <property type="entry name" value="DBL homology domain (DH-domain)"/>
    <property type="match status" value="1"/>
</dbReference>
<keyword evidence="11" id="KW-1185">Reference proteome</keyword>
<evidence type="ECO:0000256" key="2">
    <source>
        <dbReference type="ARBA" id="ARBA00022837"/>
    </source>
</evidence>
<dbReference type="CDD" id="cd11836">
    <property type="entry name" value="SH3_Intersectin_1"/>
    <property type="match status" value="1"/>
</dbReference>
<dbReference type="InterPro" id="IPR000261">
    <property type="entry name" value="EH_dom"/>
</dbReference>
<feature type="domain" description="DH" evidence="7">
    <location>
        <begin position="1080"/>
        <end position="1253"/>
    </location>
</feature>
<dbReference type="CDD" id="cd00160">
    <property type="entry name" value="RhoGEF"/>
    <property type="match status" value="1"/>
</dbReference>
<keyword evidence="1 3" id="KW-0728">SH3 domain</keyword>
<dbReference type="GO" id="GO:0150007">
    <property type="term" value="P:clathrin-dependent synaptic vesicle endocytosis"/>
    <property type="evidence" value="ECO:0007669"/>
    <property type="project" value="TreeGrafter"/>
</dbReference>
<dbReference type="GO" id="GO:0042734">
    <property type="term" value="C:presynaptic membrane"/>
    <property type="evidence" value="ECO:0007669"/>
    <property type="project" value="TreeGrafter"/>
</dbReference>
<dbReference type="Pfam" id="PF00018">
    <property type="entry name" value="SH3_1"/>
    <property type="match status" value="5"/>
</dbReference>
<dbReference type="InterPro" id="IPR011992">
    <property type="entry name" value="EF-hand-dom_pair"/>
</dbReference>
<dbReference type="InterPro" id="IPR035899">
    <property type="entry name" value="DBL_dom_sf"/>
</dbReference>
<protein>
    <submittedName>
        <fullName evidence="12">Intersectin-1</fullName>
    </submittedName>
</protein>
<dbReference type="InterPro" id="IPR001452">
    <property type="entry name" value="SH3_domain"/>
</dbReference>
<dbReference type="PROSITE" id="PS50010">
    <property type="entry name" value="DH_2"/>
    <property type="match status" value="1"/>
</dbReference>
<evidence type="ECO:0000256" key="1">
    <source>
        <dbReference type="ARBA" id="ARBA00022443"/>
    </source>
</evidence>